<feature type="domain" description="Restriction system protein Mrr-like N-terminal" evidence="2">
    <location>
        <begin position="6"/>
        <end position="93"/>
    </location>
</feature>
<dbReference type="STRING" id="768671.ThimaDRAFT_1333"/>
<feature type="domain" description="Restriction endonuclease type IV Mrr" evidence="1">
    <location>
        <begin position="156"/>
        <end position="276"/>
    </location>
</feature>
<organism evidence="3 4">
    <name type="scientific">Thiocapsa marina 5811</name>
    <dbReference type="NCBI Taxonomy" id="768671"/>
    <lineage>
        <taxon>Bacteria</taxon>
        <taxon>Pseudomonadati</taxon>
        <taxon>Pseudomonadota</taxon>
        <taxon>Gammaproteobacteria</taxon>
        <taxon>Chromatiales</taxon>
        <taxon>Chromatiaceae</taxon>
        <taxon>Thiocapsa</taxon>
    </lineage>
</organism>
<dbReference type="Proteomes" id="UP000005459">
    <property type="component" value="Unassembled WGS sequence"/>
</dbReference>
<dbReference type="GO" id="GO:0009307">
    <property type="term" value="P:DNA restriction-modification system"/>
    <property type="evidence" value="ECO:0007669"/>
    <property type="project" value="InterPro"/>
</dbReference>
<dbReference type="PANTHER" id="PTHR30015:SF7">
    <property type="entry name" value="TYPE IV METHYL-DIRECTED RESTRICTION ENZYME ECOKMRR"/>
    <property type="match status" value="1"/>
</dbReference>
<evidence type="ECO:0000259" key="2">
    <source>
        <dbReference type="Pfam" id="PF14338"/>
    </source>
</evidence>
<reference evidence="3 4" key="1">
    <citation type="submission" date="2011-06" db="EMBL/GenBank/DDBJ databases">
        <title>The draft genome of Thiocapsa marina 5811.</title>
        <authorList>
            <consortium name="US DOE Joint Genome Institute (JGI-PGF)"/>
            <person name="Lucas S."/>
            <person name="Han J."/>
            <person name="Cheng J.-F."/>
            <person name="Goodwin L."/>
            <person name="Pitluck S."/>
            <person name="Peters L."/>
            <person name="Land M.L."/>
            <person name="Hauser L."/>
            <person name="Vogl K."/>
            <person name="Liu Z."/>
            <person name="Imhoff J."/>
            <person name="Thiel V."/>
            <person name="Frigaard N.-U."/>
            <person name="Bryant D."/>
            <person name="Woyke T.J."/>
        </authorList>
    </citation>
    <scope>NUCLEOTIDE SEQUENCE [LARGE SCALE GENOMIC DNA]</scope>
    <source>
        <strain evidence="3 4">5811</strain>
    </source>
</reference>
<evidence type="ECO:0000313" key="3">
    <source>
        <dbReference type="EMBL" id="EGV19189.1"/>
    </source>
</evidence>
<dbReference type="Pfam" id="PF04471">
    <property type="entry name" value="Mrr_cat"/>
    <property type="match status" value="1"/>
</dbReference>
<name>F9U8T1_9GAMM</name>
<dbReference type="GO" id="GO:0015666">
    <property type="term" value="F:restriction endodeoxyribonuclease activity"/>
    <property type="evidence" value="ECO:0007669"/>
    <property type="project" value="TreeGrafter"/>
</dbReference>
<dbReference type="SUPFAM" id="SSF52980">
    <property type="entry name" value="Restriction endonuclease-like"/>
    <property type="match status" value="1"/>
</dbReference>
<accession>F9U8T1</accession>
<keyword evidence="3" id="KW-0255">Endonuclease</keyword>
<dbReference type="Pfam" id="PF14338">
    <property type="entry name" value="Mrr_N"/>
    <property type="match status" value="1"/>
</dbReference>
<dbReference type="InterPro" id="IPR011335">
    <property type="entry name" value="Restrct_endonuc-II-like"/>
</dbReference>
<dbReference type="InterPro" id="IPR025745">
    <property type="entry name" value="Mrr-like_N_dom"/>
</dbReference>
<dbReference type="PATRIC" id="fig|768671.3.peg.1425"/>
<dbReference type="AlphaFoldDB" id="F9U8T1"/>
<proteinExistence type="predicted"/>
<dbReference type="PANTHER" id="PTHR30015">
    <property type="entry name" value="MRR RESTRICTION SYSTEM PROTEIN"/>
    <property type="match status" value="1"/>
</dbReference>
<dbReference type="InterPro" id="IPR052906">
    <property type="entry name" value="Type_IV_Methyl-Rstrct_Enzyme"/>
</dbReference>
<dbReference type="Gene3D" id="3.40.1350.10">
    <property type="match status" value="1"/>
</dbReference>
<protein>
    <submittedName>
        <fullName evidence="3">Restriction endonuclease</fullName>
    </submittedName>
</protein>
<dbReference type="InterPro" id="IPR007560">
    <property type="entry name" value="Restrct_endonuc_IV_Mrr"/>
</dbReference>
<dbReference type="eggNOG" id="COG1715">
    <property type="taxonomic scope" value="Bacteria"/>
</dbReference>
<evidence type="ECO:0000313" key="4">
    <source>
        <dbReference type="Proteomes" id="UP000005459"/>
    </source>
</evidence>
<evidence type="ECO:0000259" key="1">
    <source>
        <dbReference type="Pfam" id="PF04471"/>
    </source>
</evidence>
<dbReference type="EMBL" id="AFWV01000004">
    <property type="protein sequence ID" value="EGV19189.1"/>
    <property type="molecule type" value="Genomic_DNA"/>
</dbReference>
<sequence>MPIPDYETLMLPLLEIAASAQGQDVKLSDAVDQLASRFKLSESERTELLPSGGTFKFSSRASWARTYLQKAGLLEAPKRGYFRLTQRGIRILKQSPVKIDNKILSQFPEFAAFQGKKKSPKVESGDHSKETPIESISSFYEQFREALATELLDRVKKCSPQFFERLVIHVLLKMGYGGSFKDAGAALGKTGDGGIDGVIREDKLGLDNIYIQAKRWVDKPVGSPDLDQFSGALSKKKATKGIFITTSTFTKDAQASLKDYTSRIVLIDGSQLAKYMIDYGVGVSVMDVFELKKIDSDFFEEDI</sequence>
<keyword evidence="4" id="KW-1185">Reference proteome</keyword>
<keyword evidence="3" id="KW-0378">Hydrolase</keyword>
<dbReference type="InterPro" id="IPR011856">
    <property type="entry name" value="tRNA_endonuc-like_dom_sf"/>
</dbReference>
<gene>
    <name evidence="3" type="ORF">ThimaDRAFT_1333</name>
</gene>
<dbReference type="GO" id="GO:0003677">
    <property type="term" value="F:DNA binding"/>
    <property type="evidence" value="ECO:0007669"/>
    <property type="project" value="InterPro"/>
</dbReference>
<keyword evidence="3" id="KW-0540">Nuclease</keyword>